<evidence type="ECO:0000313" key="2">
    <source>
        <dbReference type="EMBL" id="MDN3570483.1"/>
    </source>
</evidence>
<evidence type="ECO:0000256" key="1">
    <source>
        <dbReference type="SAM" id="Phobius"/>
    </source>
</evidence>
<name>A0ABT8AL24_9HYPH</name>
<comment type="caution">
    <text evidence="2">The sequence shown here is derived from an EMBL/GenBank/DDBJ whole genome shotgun (WGS) entry which is preliminary data.</text>
</comment>
<feature type="transmembrane region" description="Helical" evidence="1">
    <location>
        <begin position="95"/>
        <end position="112"/>
    </location>
</feature>
<keyword evidence="1" id="KW-0812">Transmembrane</keyword>
<accession>A0ABT8AL24</accession>
<organism evidence="2 3">
    <name type="scientific">Methylobacterium longum</name>
    <dbReference type="NCBI Taxonomy" id="767694"/>
    <lineage>
        <taxon>Bacteria</taxon>
        <taxon>Pseudomonadati</taxon>
        <taxon>Pseudomonadota</taxon>
        <taxon>Alphaproteobacteria</taxon>
        <taxon>Hyphomicrobiales</taxon>
        <taxon>Methylobacteriaceae</taxon>
        <taxon>Methylobacterium</taxon>
    </lineage>
</organism>
<feature type="transmembrane region" description="Helical" evidence="1">
    <location>
        <begin position="62"/>
        <end position="83"/>
    </location>
</feature>
<sequence length="149" mass="15458">MWTDAHLDRSAFPAQARVRDRARARGRPARRALVGLTAVALLASAAIATAPAAFVEPDLARVIRFMALIKGGFALAALAGCFWRLARPAGPVRTAIYVAAPPAMAAGALALGSLHSPALAAAGLHLGLLAVLAAALTDSEFLPDRPRHR</sequence>
<keyword evidence="1" id="KW-1133">Transmembrane helix</keyword>
<evidence type="ECO:0008006" key="4">
    <source>
        <dbReference type="Google" id="ProtNLM"/>
    </source>
</evidence>
<reference evidence="3" key="1">
    <citation type="journal article" date="2019" name="Int. J. Syst. Evol. Microbiol.">
        <title>The Global Catalogue of Microorganisms (GCM) 10K type strain sequencing project: providing services to taxonomists for standard genome sequencing and annotation.</title>
        <authorList>
            <consortium name="The Broad Institute Genomics Platform"/>
            <consortium name="The Broad Institute Genome Sequencing Center for Infectious Disease"/>
            <person name="Wu L."/>
            <person name="Ma J."/>
        </authorList>
    </citation>
    <scope>NUCLEOTIDE SEQUENCE [LARGE SCALE GENOMIC DNA]</scope>
    <source>
        <strain evidence="3">CECT 7806</strain>
    </source>
</reference>
<dbReference type="RefSeq" id="WP_238291926.1">
    <property type="nucleotide sequence ID" value="NZ_BPQS01000047.1"/>
</dbReference>
<keyword evidence="3" id="KW-1185">Reference proteome</keyword>
<proteinExistence type="predicted"/>
<gene>
    <name evidence="2" type="ORF">QWZ18_07585</name>
</gene>
<protein>
    <recommendedName>
        <fullName evidence="4">Integral membrane protein</fullName>
    </recommendedName>
</protein>
<evidence type="ECO:0000313" key="3">
    <source>
        <dbReference type="Proteomes" id="UP001244297"/>
    </source>
</evidence>
<dbReference type="Proteomes" id="UP001244297">
    <property type="component" value="Unassembled WGS sequence"/>
</dbReference>
<dbReference type="EMBL" id="JAUFPT010000021">
    <property type="protein sequence ID" value="MDN3570483.1"/>
    <property type="molecule type" value="Genomic_DNA"/>
</dbReference>
<feature type="transmembrane region" description="Helical" evidence="1">
    <location>
        <begin position="118"/>
        <end position="137"/>
    </location>
</feature>
<keyword evidence="1" id="KW-0472">Membrane</keyword>